<name>A0A1F6P1A6_9BACT</name>
<dbReference type="PANTHER" id="PTHR30627:SF1">
    <property type="entry name" value="PEPTIDOGLYCAN D,D-TRANSPEPTIDASE FTSI"/>
    <property type="match status" value="1"/>
</dbReference>
<dbReference type="SUPFAM" id="SSF56519">
    <property type="entry name" value="Penicillin binding protein dimerisation domain"/>
    <property type="match status" value="1"/>
</dbReference>
<dbReference type="InterPro" id="IPR001460">
    <property type="entry name" value="PCN-bd_Tpept"/>
</dbReference>
<reference evidence="6 7" key="1">
    <citation type="journal article" date="2016" name="Nat. Commun.">
        <title>Thousands of microbial genomes shed light on interconnected biogeochemical processes in an aquifer system.</title>
        <authorList>
            <person name="Anantharaman K."/>
            <person name="Brown C.T."/>
            <person name="Hug L.A."/>
            <person name="Sharon I."/>
            <person name="Castelle C.J."/>
            <person name="Probst A.J."/>
            <person name="Thomas B.C."/>
            <person name="Singh A."/>
            <person name="Wilkins M.J."/>
            <person name="Karaoz U."/>
            <person name="Brodie E.L."/>
            <person name="Williams K.H."/>
            <person name="Hubbard S.S."/>
            <person name="Banfield J.F."/>
        </authorList>
    </citation>
    <scope>NUCLEOTIDE SEQUENCE [LARGE SCALE GENOMIC DNA]</scope>
</reference>
<evidence type="ECO:0000313" key="7">
    <source>
        <dbReference type="Proteomes" id="UP000178895"/>
    </source>
</evidence>
<gene>
    <name evidence="6" type="ORF">A2469_02145</name>
</gene>
<accession>A0A1F6P1A6</accession>
<organism evidence="6 7">
    <name type="scientific">Candidatus Magasanikbacteria bacterium RIFOXYC2_FULL_40_16</name>
    <dbReference type="NCBI Taxonomy" id="1798703"/>
    <lineage>
        <taxon>Bacteria</taxon>
        <taxon>Candidatus Magasanikiibacteriota</taxon>
    </lineage>
</organism>
<dbReference type="SUPFAM" id="SSF56601">
    <property type="entry name" value="beta-lactamase/transpeptidase-like"/>
    <property type="match status" value="1"/>
</dbReference>
<keyword evidence="3" id="KW-0812">Transmembrane</keyword>
<dbReference type="PANTHER" id="PTHR30627">
    <property type="entry name" value="PEPTIDOGLYCAN D,D-TRANSPEPTIDASE"/>
    <property type="match status" value="1"/>
</dbReference>
<dbReference type="Pfam" id="PF03717">
    <property type="entry name" value="PBP_dimer"/>
    <property type="match status" value="1"/>
</dbReference>
<keyword evidence="3" id="KW-1133">Transmembrane helix</keyword>
<dbReference type="GO" id="GO:0071555">
    <property type="term" value="P:cell wall organization"/>
    <property type="evidence" value="ECO:0007669"/>
    <property type="project" value="TreeGrafter"/>
</dbReference>
<dbReference type="AlphaFoldDB" id="A0A1F6P1A6"/>
<dbReference type="Gene3D" id="3.90.1310.10">
    <property type="entry name" value="Penicillin-binding protein 2a (Domain 2)"/>
    <property type="match status" value="1"/>
</dbReference>
<evidence type="ECO:0000313" key="6">
    <source>
        <dbReference type="EMBL" id="OGH89945.1"/>
    </source>
</evidence>
<evidence type="ECO:0008006" key="8">
    <source>
        <dbReference type="Google" id="ProtNLM"/>
    </source>
</evidence>
<dbReference type="GO" id="GO:0008658">
    <property type="term" value="F:penicillin binding"/>
    <property type="evidence" value="ECO:0007669"/>
    <property type="project" value="InterPro"/>
</dbReference>
<protein>
    <recommendedName>
        <fullName evidence="8">Penicillin-binding protein transpeptidase domain-containing protein</fullName>
    </recommendedName>
</protein>
<dbReference type="Pfam" id="PF00905">
    <property type="entry name" value="Transpeptidase"/>
    <property type="match status" value="1"/>
</dbReference>
<dbReference type="GO" id="GO:0005886">
    <property type="term" value="C:plasma membrane"/>
    <property type="evidence" value="ECO:0007669"/>
    <property type="project" value="TreeGrafter"/>
</dbReference>
<feature type="transmembrane region" description="Helical" evidence="3">
    <location>
        <begin position="21"/>
        <end position="45"/>
    </location>
</feature>
<dbReference type="InterPro" id="IPR050515">
    <property type="entry name" value="Beta-lactam/transpept"/>
</dbReference>
<proteinExistence type="predicted"/>
<evidence type="ECO:0000256" key="2">
    <source>
        <dbReference type="ARBA" id="ARBA00023136"/>
    </source>
</evidence>
<dbReference type="Proteomes" id="UP000178895">
    <property type="component" value="Unassembled WGS sequence"/>
</dbReference>
<dbReference type="InterPro" id="IPR012338">
    <property type="entry name" value="Beta-lactam/transpept-like"/>
</dbReference>
<dbReference type="Gene3D" id="3.40.710.10">
    <property type="entry name" value="DD-peptidase/beta-lactamase superfamily"/>
    <property type="match status" value="1"/>
</dbReference>
<keyword evidence="2 3" id="KW-0472">Membrane</keyword>
<dbReference type="EMBL" id="MFQY01000019">
    <property type="protein sequence ID" value="OGH89945.1"/>
    <property type="molecule type" value="Genomic_DNA"/>
</dbReference>
<dbReference type="InterPro" id="IPR005311">
    <property type="entry name" value="PBP_dimer"/>
</dbReference>
<evidence type="ECO:0000256" key="1">
    <source>
        <dbReference type="ARBA" id="ARBA00004370"/>
    </source>
</evidence>
<evidence type="ECO:0000259" key="4">
    <source>
        <dbReference type="Pfam" id="PF00905"/>
    </source>
</evidence>
<comment type="subcellular location">
    <subcellularLocation>
        <location evidence="1">Membrane</location>
    </subcellularLocation>
</comment>
<evidence type="ECO:0000259" key="5">
    <source>
        <dbReference type="Pfam" id="PF03717"/>
    </source>
</evidence>
<dbReference type="Gene3D" id="3.30.450.330">
    <property type="match status" value="1"/>
</dbReference>
<feature type="domain" description="Penicillin-binding protein dimerisation" evidence="5">
    <location>
        <begin position="65"/>
        <end position="221"/>
    </location>
</feature>
<comment type="caution">
    <text evidence="6">The sequence shown here is derived from an EMBL/GenBank/DDBJ whole genome shotgun (WGS) entry which is preliminary data.</text>
</comment>
<feature type="domain" description="Penicillin-binding protein transpeptidase" evidence="4">
    <location>
        <begin position="269"/>
        <end position="578"/>
    </location>
</feature>
<evidence type="ECO:0000256" key="3">
    <source>
        <dbReference type="SAM" id="Phobius"/>
    </source>
</evidence>
<dbReference type="InterPro" id="IPR036138">
    <property type="entry name" value="PBP_dimer_sf"/>
</dbReference>
<sequence>MYLAVEKNRHDLIIPDSNKRLGVVFVVVLLATVICVVKLFILMVIQHDFYSALAANSQEVFSKLSPDRGSVYIQDSRTGEEYPLAINRDFFMVFADTREIKDDKTAEDTAEKIAQVFEYNDEEKLELFYQLNKRDDPYEPLKKKVEEETVDSLKAMELSGIGFIRQSERYYPESNLAAHVIGFLGRNESDQSVGRYGIEGYWNEELYGSGGFFSGAKSAAGGKITLAKNSFKPPEDGVNILLTIDRTLQYMACERLKEAMEEYKAKSASLIIIDPYSGAIRAMCSMPDFDPNKYNEIEAGDVYNNTAIFTPYEPGSVFKPIIMAAAINEGVVRPETDFFDSGSADAGCGKSIKNAGDKSYGQQNMIGVLENSINTGMVFVAGKLGKQKMKQYVEDFGFGIKEGIELDSEMTGNIDSFDKNEDKEFDCYTATASFGQGISATPLQLVSAFAVIANGGTLVKPYIVEELRYPNGKIEKTKVKEIREVLDKKTTSLVSGMLVNVVDNGQAKRAGVKGYYVAGKTGTAQIAGPGGYSQDYIHSFIGFAPVDNPKFVMIVKFEKPAEIKYADSTTAPVFADIAKFALQYYQIPPGR</sequence>